<protein>
    <submittedName>
        <fullName evidence="3">Cobalt-precorrin 5A hydrolase</fullName>
    </submittedName>
</protein>
<proteinExistence type="predicted"/>
<gene>
    <name evidence="3" type="ORF">IAA08_12545</name>
</gene>
<dbReference type="InterPro" id="IPR036518">
    <property type="entry name" value="CobE/GbiG_C_sf"/>
</dbReference>
<dbReference type="InterPro" id="IPR021744">
    <property type="entry name" value="CbiG_N"/>
</dbReference>
<evidence type="ECO:0000259" key="2">
    <source>
        <dbReference type="Pfam" id="PF11760"/>
    </source>
</evidence>
<evidence type="ECO:0000313" key="3">
    <source>
        <dbReference type="EMBL" id="HIZ08751.1"/>
    </source>
</evidence>
<dbReference type="Proteomes" id="UP000824024">
    <property type="component" value="Unassembled WGS sequence"/>
</dbReference>
<dbReference type="PANTHER" id="PTHR37477">
    <property type="entry name" value="COBALT-PRECORRIN-5A HYDROLASE"/>
    <property type="match status" value="1"/>
</dbReference>
<dbReference type="Pfam" id="PF11760">
    <property type="entry name" value="CbiG_N"/>
    <property type="match status" value="1"/>
</dbReference>
<reference evidence="3" key="2">
    <citation type="submission" date="2021-04" db="EMBL/GenBank/DDBJ databases">
        <authorList>
            <person name="Gilroy R."/>
        </authorList>
    </citation>
    <scope>NUCLEOTIDE SEQUENCE</scope>
    <source>
        <strain evidence="3">CHK192-9172</strain>
    </source>
</reference>
<dbReference type="GO" id="GO:0009236">
    <property type="term" value="P:cobalamin biosynthetic process"/>
    <property type="evidence" value="ECO:0007669"/>
    <property type="project" value="InterPro"/>
</dbReference>
<dbReference type="EMBL" id="DXCH01000335">
    <property type="protein sequence ID" value="HIZ08751.1"/>
    <property type="molecule type" value="Genomic_DNA"/>
</dbReference>
<reference evidence="3" key="1">
    <citation type="journal article" date="2021" name="PeerJ">
        <title>Extensive microbial diversity within the chicken gut microbiome revealed by metagenomics and culture.</title>
        <authorList>
            <person name="Gilroy R."/>
            <person name="Ravi A."/>
            <person name="Getino M."/>
            <person name="Pursley I."/>
            <person name="Horton D.L."/>
            <person name="Alikhan N.F."/>
            <person name="Baker D."/>
            <person name="Gharbi K."/>
            <person name="Hall N."/>
            <person name="Watson M."/>
            <person name="Adriaenssens E.M."/>
            <person name="Foster-Nyarko E."/>
            <person name="Jarju S."/>
            <person name="Secka A."/>
            <person name="Antonio M."/>
            <person name="Oren A."/>
            <person name="Chaudhuri R.R."/>
            <person name="La Ragione R."/>
            <person name="Hildebrand F."/>
            <person name="Pallen M.J."/>
        </authorList>
    </citation>
    <scope>NUCLEOTIDE SEQUENCE</scope>
    <source>
        <strain evidence="3">CHK192-9172</strain>
    </source>
</reference>
<comment type="caution">
    <text evidence="3">The sequence shown here is derived from an EMBL/GenBank/DDBJ whole genome shotgun (WGS) entry which is preliminary data.</text>
</comment>
<keyword evidence="3" id="KW-0378">Hydrolase</keyword>
<feature type="domain" description="CobE/GbiG C-terminal" evidence="1">
    <location>
        <begin position="252"/>
        <end position="369"/>
    </location>
</feature>
<feature type="domain" description="Cobalamin synthesis G N-terminal" evidence="2">
    <location>
        <begin position="63"/>
        <end position="148"/>
    </location>
</feature>
<dbReference type="InterPro" id="IPR052553">
    <property type="entry name" value="CbiG_hydrolase"/>
</dbReference>
<dbReference type="Gene3D" id="3.40.50.11220">
    <property type="match status" value="1"/>
</dbReference>
<dbReference type="Pfam" id="PF01890">
    <property type="entry name" value="CbiG_C"/>
    <property type="match status" value="1"/>
</dbReference>
<accession>A0A9D2D5D0</accession>
<dbReference type="SUPFAM" id="SSF159672">
    <property type="entry name" value="CbiG N-terminal domain-like"/>
    <property type="match status" value="1"/>
</dbReference>
<name>A0A9D2D5D0_9FIRM</name>
<evidence type="ECO:0000259" key="1">
    <source>
        <dbReference type="Pfam" id="PF01890"/>
    </source>
</evidence>
<organism evidence="3 4">
    <name type="scientific">Candidatus Eubacterium avistercoris</name>
    <dbReference type="NCBI Taxonomy" id="2838567"/>
    <lineage>
        <taxon>Bacteria</taxon>
        <taxon>Bacillati</taxon>
        <taxon>Bacillota</taxon>
        <taxon>Clostridia</taxon>
        <taxon>Eubacteriales</taxon>
        <taxon>Eubacteriaceae</taxon>
        <taxon>Eubacterium</taxon>
    </lineage>
</organism>
<dbReference type="GO" id="GO:0016787">
    <property type="term" value="F:hydrolase activity"/>
    <property type="evidence" value="ECO:0007669"/>
    <property type="project" value="UniProtKB-KW"/>
</dbReference>
<dbReference type="InterPro" id="IPR002750">
    <property type="entry name" value="CobE/GbiG_C"/>
</dbReference>
<evidence type="ECO:0000313" key="4">
    <source>
        <dbReference type="Proteomes" id="UP000824024"/>
    </source>
</evidence>
<dbReference type="AlphaFoldDB" id="A0A9D2D5D0"/>
<dbReference type="InterPro" id="IPR038029">
    <property type="entry name" value="GbiG_N_sf"/>
</dbReference>
<dbReference type="Gene3D" id="3.30.420.180">
    <property type="entry name" value="CobE/GbiG C-terminal domain"/>
    <property type="match status" value="1"/>
</dbReference>
<sequence length="378" mass="41459">MKERKVAVISFTRAGMQTASLVSGILKNQGWETFAAVKSRYIKEGDRELPEDTGVLNGPLSQWAREVFPVCDGVIFVGAAGIAVRTAAPFVKDKRTDPAVLVLDEKGNFVIPLLSGHIGGANEMALLLSEELKKKGRRAVPVITTATDVNGRFAVDVFAARNSLWISDMKLAKEVSARLLNQEEIPLSADPEGERCLEEWNRQGRIPRGLHFVKGESRAEEVPRASLWIHIGVQKDRELPADTLYLVPKAAVLGIGCRRGILESSIEDHVRECLEQAGIFWEALEEIATIDLKKEEPGLLAAAENWRLPVRCFTAEELKQAPGSYTASAFVSQVTGTDNVCERSAVLATAKGRIIMKKNGKNGVTAACAVRNWRVEFE</sequence>
<dbReference type="SUPFAM" id="SSF159664">
    <property type="entry name" value="CobE/GbiG C-terminal domain-like"/>
    <property type="match status" value="1"/>
</dbReference>
<dbReference type="PANTHER" id="PTHR37477:SF1">
    <property type="entry name" value="COBALT-PRECORRIN-5A HYDROLASE"/>
    <property type="match status" value="1"/>
</dbReference>